<proteinExistence type="predicted"/>
<keyword evidence="1" id="KW-1188">Viral release from host cell</keyword>
<protein>
    <submittedName>
        <fullName evidence="4">Terminase</fullName>
    </submittedName>
</protein>
<dbReference type="AlphaFoldDB" id="A0A177ZQG3"/>
<comment type="caution">
    <text evidence="4">The sequence shown here is derived from an EMBL/GenBank/DDBJ whole genome shotgun (WGS) entry which is preliminary data.</text>
</comment>
<evidence type="ECO:0000256" key="1">
    <source>
        <dbReference type="ARBA" id="ARBA00022612"/>
    </source>
</evidence>
<dbReference type="RefSeq" id="WP_064468278.1">
    <property type="nucleotide sequence ID" value="NZ_LDJR01000052.1"/>
</dbReference>
<evidence type="ECO:0000313" key="5">
    <source>
        <dbReference type="Proteomes" id="UP000077881"/>
    </source>
</evidence>
<evidence type="ECO:0000256" key="3">
    <source>
        <dbReference type="SAM" id="MobiDB-lite"/>
    </source>
</evidence>
<feature type="region of interest" description="Disordered" evidence="3">
    <location>
        <begin position="33"/>
        <end position="58"/>
    </location>
</feature>
<dbReference type="GO" id="GO:0051276">
    <property type="term" value="P:chromosome organization"/>
    <property type="evidence" value="ECO:0007669"/>
    <property type="project" value="InterPro"/>
</dbReference>
<organism evidence="4 5">
    <name type="scientific">Lederbergia galactosidilytica</name>
    <dbReference type="NCBI Taxonomy" id="217031"/>
    <lineage>
        <taxon>Bacteria</taxon>
        <taxon>Bacillati</taxon>
        <taxon>Bacillota</taxon>
        <taxon>Bacilli</taxon>
        <taxon>Bacillales</taxon>
        <taxon>Bacillaceae</taxon>
        <taxon>Lederbergia</taxon>
    </lineage>
</organism>
<dbReference type="Pfam" id="PF03592">
    <property type="entry name" value="Terminase_2"/>
    <property type="match status" value="1"/>
</dbReference>
<sequence length="295" mass="34077">MPNWEKIKNEWETTKITLAALAEKHDVKLGTIKSRKSREGWSRNPTKKDATKPKKVATLKKKVATKSKEQFEPVVESDELTDKQRLFCIYYIKYFNATKSYQKAYESAYSTAMVEGHRLLRNPKINSEIDRMKAEQTNELKLGVRDVLQKYIDIAFADITDFVNFGQEKRPELDRNLEPMMDENGEEITYSLSYVHLKNDDEVDGTLITEVKKGKDGVSVKLADKMKALEMLSKYFDLFPDKFKRELEEEKLKIAHAKAFGSDDPEDYEDDGFNEALDAVTSEVWGDVEDTNEEN</sequence>
<dbReference type="InterPro" id="IPR005335">
    <property type="entry name" value="Terminase_ssu"/>
</dbReference>
<keyword evidence="5" id="KW-1185">Reference proteome</keyword>
<feature type="compositionally biased region" description="Basic and acidic residues" evidence="3">
    <location>
        <begin position="37"/>
        <end position="52"/>
    </location>
</feature>
<dbReference type="InterPro" id="IPR038713">
    <property type="entry name" value="Terminase_Gp1_N_sf"/>
</dbReference>
<name>A0A177ZQG3_9BACI</name>
<dbReference type="Proteomes" id="UP000077881">
    <property type="component" value="Unassembled WGS sequence"/>
</dbReference>
<gene>
    <name evidence="4" type="ORF">ABB05_12960</name>
</gene>
<dbReference type="PANTHER" id="PTHR41328">
    <property type="entry name" value="TERMINASE SMALL SUBUNIT-RELATED"/>
    <property type="match status" value="1"/>
</dbReference>
<dbReference type="PANTHER" id="PTHR41328:SF3">
    <property type="entry name" value="PBSX PHAGE TERMINASE SMALL SUBUNIT"/>
    <property type="match status" value="1"/>
</dbReference>
<dbReference type="PATRIC" id="fig|217031.6.peg.2792"/>
<keyword evidence="2" id="KW-0231">Viral genome packaging</keyword>
<reference evidence="4 5" key="1">
    <citation type="submission" date="2015-05" db="EMBL/GenBank/DDBJ databases">
        <title>Comparison of genome.</title>
        <authorList>
            <person name="Zheng Z."/>
            <person name="Sun M."/>
        </authorList>
    </citation>
    <scope>NUCLEOTIDE SEQUENCE [LARGE SCALE GENOMIC DNA]</scope>
    <source>
        <strain evidence="4 5">G25-74</strain>
    </source>
</reference>
<evidence type="ECO:0000313" key="4">
    <source>
        <dbReference type="EMBL" id="OAK70085.1"/>
    </source>
</evidence>
<evidence type="ECO:0000256" key="2">
    <source>
        <dbReference type="ARBA" id="ARBA00023219"/>
    </source>
</evidence>
<dbReference type="STRING" id="217031.ABB05_12960"/>
<dbReference type="EMBL" id="LDJR01000052">
    <property type="protein sequence ID" value="OAK70085.1"/>
    <property type="molecule type" value="Genomic_DNA"/>
</dbReference>
<dbReference type="OrthoDB" id="7358785at2"/>
<accession>A0A177ZQG3</accession>
<dbReference type="Gene3D" id="1.10.10.1400">
    <property type="entry name" value="Terminase, small subunit, N-terminal DNA-binding domain, HTH motif"/>
    <property type="match status" value="1"/>
</dbReference>
<dbReference type="InterPro" id="IPR052404">
    <property type="entry name" value="SPP1-like_terminase"/>
</dbReference>